<keyword evidence="8 11" id="KW-1133">Transmembrane helix</keyword>
<evidence type="ECO:0000256" key="5">
    <source>
        <dbReference type="ARBA" id="ARBA00022502"/>
    </source>
</evidence>
<evidence type="ECO:0000256" key="10">
    <source>
        <dbReference type="ARBA" id="ARBA00023180"/>
    </source>
</evidence>
<dbReference type="VEuPathDB" id="FungiDB:PV09_07694"/>
<dbReference type="STRING" id="253628.A0A0D2A1T4"/>
<keyword evidence="5 11" id="KW-0337">GPI-anchor biosynthesis</keyword>
<evidence type="ECO:0000256" key="11">
    <source>
        <dbReference type="RuleBase" id="RU366056"/>
    </source>
</evidence>
<comment type="function">
    <text evidence="11">Required for proper folding and/or the stability of a subset of proteins in the endoplasmic reticulum. Component of glycosylphosphatidylinositol-mannosyltransferase 1 which transfers the first of the 4 mannoses in the GPI-anchor precursors during GPI-anchor biosynthesis. Probably acts by stabilizing the mannosyltransferase GPI14.</text>
</comment>
<dbReference type="Pfam" id="PF08320">
    <property type="entry name" value="PIG-X"/>
    <property type="match status" value="1"/>
</dbReference>
<dbReference type="GeneID" id="27315667"/>
<keyword evidence="9 11" id="KW-0472">Membrane</keyword>
<dbReference type="GO" id="GO:0005789">
    <property type="term" value="C:endoplasmic reticulum membrane"/>
    <property type="evidence" value="ECO:0007669"/>
    <property type="project" value="UniProtKB-SubCell"/>
</dbReference>
<dbReference type="RefSeq" id="XP_016210577.1">
    <property type="nucleotide sequence ID" value="XM_016361498.1"/>
</dbReference>
<keyword evidence="10" id="KW-0325">Glycoprotein</keyword>
<dbReference type="GO" id="GO:1990529">
    <property type="term" value="C:glycosylphosphatidylinositol-mannosyltransferase I complex"/>
    <property type="evidence" value="ECO:0007669"/>
    <property type="project" value="TreeGrafter"/>
</dbReference>
<dbReference type="GO" id="GO:0006506">
    <property type="term" value="P:GPI anchor biosynthetic process"/>
    <property type="evidence" value="ECO:0007669"/>
    <property type="project" value="UniProtKB-UniPathway"/>
</dbReference>
<keyword evidence="13" id="KW-1185">Reference proteome</keyword>
<dbReference type="InterPro" id="IPR013233">
    <property type="entry name" value="PIG-X/PBN1"/>
</dbReference>
<evidence type="ECO:0000256" key="6">
    <source>
        <dbReference type="ARBA" id="ARBA00022692"/>
    </source>
</evidence>
<dbReference type="UniPathway" id="UPA00196"/>
<dbReference type="AlphaFoldDB" id="A0A0D2A1T4"/>
<dbReference type="OrthoDB" id="5546453at2759"/>
<keyword evidence="7 11" id="KW-0256">Endoplasmic reticulum</keyword>
<proteinExistence type="inferred from homology"/>
<comment type="similarity">
    <text evidence="3 11">Belongs to the PIGX family.</text>
</comment>
<evidence type="ECO:0000313" key="12">
    <source>
        <dbReference type="EMBL" id="KIW00708.1"/>
    </source>
</evidence>
<evidence type="ECO:0000256" key="3">
    <source>
        <dbReference type="ARBA" id="ARBA00010345"/>
    </source>
</evidence>
<dbReference type="Proteomes" id="UP000053259">
    <property type="component" value="Unassembled WGS sequence"/>
</dbReference>
<name>A0A0D2A1T4_9PEZI</name>
<dbReference type="EMBL" id="KN847560">
    <property type="protein sequence ID" value="KIW00708.1"/>
    <property type="molecule type" value="Genomic_DNA"/>
</dbReference>
<dbReference type="PANTHER" id="PTHR28533:SF1">
    <property type="entry name" value="PROTEIN PBN1"/>
    <property type="match status" value="1"/>
</dbReference>
<dbReference type="InParanoid" id="A0A0D2A1T4"/>
<evidence type="ECO:0000256" key="2">
    <source>
        <dbReference type="ARBA" id="ARBA00004687"/>
    </source>
</evidence>
<dbReference type="PANTHER" id="PTHR28533">
    <property type="entry name" value="PROTEIN PBN1"/>
    <property type="match status" value="1"/>
</dbReference>
<dbReference type="HOGENOM" id="CLU_030047_0_0_1"/>
<comment type="pathway">
    <text evidence="2 11">Glycolipid biosynthesis; glycosylphosphatidylinositol-anchor biosynthesis.</text>
</comment>
<feature type="transmembrane region" description="Helical" evidence="11">
    <location>
        <begin position="471"/>
        <end position="497"/>
    </location>
</feature>
<gene>
    <name evidence="12" type="ORF">PV09_07694</name>
</gene>
<dbReference type="GO" id="GO:0000030">
    <property type="term" value="F:mannosyltransferase activity"/>
    <property type="evidence" value="ECO:0007669"/>
    <property type="project" value="TreeGrafter"/>
</dbReference>
<evidence type="ECO:0000256" key="7">
    <source>
        <dbReference type="ARBA" id="ARBA00022824"/>
    </source>
</evidence>
<accession>A0A0D2A1T4</accession>
<evidence type="ECO:0000313" key="13">
    <source>
        <dbReference type="Proteomes" id="UP000053259"/>
    </source>
</evidence>
<evidence type="ECO:0000256" key="8">
    <source>
        <dbReference type="ARBA" id="ARBA00022989"/>
    </source>
</evidence>
<evidence type="ECO:0000256" key="1">
    <source>
        <dbReference type="ARBA" id="ARBA00004643"/>
    </source>
</evidence>
<keyword evidence="6 11" id="KW-0812">Transmembrane</keyword>
<protein>
    <recommendedName>
        <fullName evidence="4 11">Protein PBN1</fullName>
    </recommendedName>
</protein>
<sequence>MKQRITYIVKDPVQGYDPSNLKVTKTSLTVAALDGAKEHHITLGMHELPDELRELLTGSHELYVRWGSDRPYEATAPYASRISPGLHVFFSPLKNQDAPPLCDHIRAVFGDDVKCDGVETSFTTPPILSGRFSHSASRQFYSYVASLQPLVDRLVREVCPTSDDFGCKSLAQGLLTADYVDLDYNSISHALILKAFWSTSPDSAWDETHHLSSRDGALEVGVLSNEKPDEDEELKYSGVLTQVGKDKEPSPVLFSFPARHHPLPSSSTFFTSFPPPTGLHPTLKITLPTASSAASPPLPHCALHTYLTIPSTLFIDRYPLNDPLFLRSNSLKALHALSGATDLEAPDYLTPAWGSAALFEVDTADAAIKGSSSFSFTIPLHLRYLPPAGNASRGLRPVHVPDPVLFWACPAEEYGKFPSSPFDRVNLGYDGLFGPKTVFFHFTPAASADGAHTAKLVRRLDVPVLDLDRSWYVELGTVIAVLFGAALVGLPLVKVLIREFGHRWTRFRGQDEVKKEK</sequence>
<evidence type="ECO:0000256" key="9">
    <source>
        <dbReference type="ARBA" id="ARBA00023136"/>
    </source>
</evidence>
<dbReference type="InterPro" id="IPR042322">
    <property type="entry name" value="Pbn1"/>
</dbReference>
<organism evidence="12 13">
    <name type="scientific">Verruconis gallopava</name>
    <dbReference type="NCBI Taxonomy" id="253628"/>
    <lineage>
        <taxon>Eukaryota</taxon>
        <taxon>Fungi</taxon>
        <taxon>Dikarya</taxon>
        <taxon>Ascomycota</taxon>
        <taxon>Pezizomycotina</taxon>
        <taxon>Dothideomycetes</taxon>
        <taxon>Pleosporomycetidae</taxon>
        <taxon>Venturiales</taxon>
        <taxon>Sympoventuriaceae</taxon>
        <taxon>Verruconis</taxon>
    </lineage>
</organism>
<reference evidence="12 13" key="1">
    <citation type="submission" date="2015-01" db="EMBL/GenBank/DDBJ databases">
        <title>The Genome Sequence of Ochroconis gallopava CBS43764.</title>
        <authorList>
            <consortium name="The Broad Institute Genomics Platform"/>
            <person name="Cuomo C."/>
            <person name="de Hoog S."/>
            <person name="Gorbushina A."/>
            <person name="Stielow B."/>
            <person name="Teixiera M."/>
            <person name="Abouelleil A."/>
            <person name="Chapman S.B."/>
            <person name="Priest M."/>
            <person name="Young S.K."/>
            <person name="Wortman J."/>
            <person name="Nusbaum C."/>
            <person name="Birren B."/>
        </authorList>
    </citation>
    <scope>NUCLEOTIDE SEQUENCE [LARGE SCALE GENOMIC DNA]</scope>
    <source>
        <strain evidence="12 13">CBS 43764</strain>
    </source>
</reference>
<comment type="subcellular location">
    <subcellularLocation>
        <location evidence="11">Endoplasmic reticulum membrane</location>
        <topology evidence="11">Single-pass membrane protein</topology>
    </subcellularLocation>
    <subcellularLocation>
        <location evidence="1">Endoplasmic reticulum membrane</location>
        <topology evidence="1">Single-pass type III membrane protein</topology>
    </subcellularLocation>
</comment>
<dbReference type="SMART" id="SM00780">
    <property type="entry name" value="PIG-X"/>
    <property type="match status" value="1"/>
</dbReference>
<evidence type="ECO:0000256" key="4">
    <source>
        <dbReference type="ARBA" id="ARBA00020410"/>
    </source>
</evidence>